<dbReference type="EMBL" id="HF935574">
    <property type="protein sequence ID" value="CCX10906.1"/>
    <property type="molecule type" value="Genomic_DNA"/>
</dbReference>
<name>U4L3Z8_PYROM</name>
<evidence type="ECO:0000313" key="3">
    <source>
        <dbReference type="Proteomes" id="UP000018144"/>
    </source>
</evidence>
<dbReference type="AlphaFoldDB" id="U4L3Z8"/>
<feature type="region of interest" description="Disordered" evidence="1">
    <location>
        <begin position="120"/>
        <end position="144"/>
    </location>
</feature>
<protein>
    <submittedName>
        <fullName evidence="2">Uncharacterized protein</fullName>
    </submittedName>
</protein>
<sequence length="144" mass="15465">MTVARPVRRFGGHLDRPPWATGGRKKCNTITACLARFDLGYLHLGACPAVVWSLMVGSSCSRIVCVARECQWRGAMFAFFSSPCMNQQATRSETVGNAAFSEAETCLECQNSVGGGVIPEMSASLEENPSSPGSPPLYSRDSLL</sequence>
<evidence type="ECO:0000313" key="2">
    <source>
        <dbReference type="EMBL" id="CCX10906.1"/>
    </source>
</evidence>
<proteinExistence type="predicted"/>
<reference evidence="2 3" key="1">
    <citation type="journal article" date="2013" name="PLoS Genet.">
        <title>The genome and development-dependent transcriptomes of Pyronema confluens: a window into fungal evolution.</title>
        <authorList>
            <person name="Traeger S."/>
            <person name="Altegoer F."/>
            <person name="Freitag M."/>
            <person name="Gabaldon T."/>
            <person name="Kempken F."/>
            <person name="Kumar A."/>
            <person name="Marcet-Houben M."/>
            <person name="Poggeler S."/>
            <person name="Stajich J.E."/>
            <person name="Nowrousian M."/>
        </authorList>
    </citation>
    <scope>NUCLEOTIDE SEQUENCE [LARGE SCALE GENOMIC DNA]</scope>
    <source>
        <strain evidence="3">CBS 100304</strain>
        <tissue evidence="2">Vegetative mycelium</tissue>
    </source>
</reference>
<accession>U4L3Z8</accession>
<organism evidence="2 3">
    <name type="scientific">Pyronema omphalodes (strain CBS 100304)</name>
    <name type="common">Pyronema confluens</name>
    <dbReference type="NCBI Taxonomy" id="1076935"/>
    <lineage>
        <taxon>Eukaryota</taxon>
        <taxon>Fungi</taxon>
        <taxon>Dikarya</taxon>
        <taxon>Ascomycota</taxon>
        <taxon>Pezizomycotina</taxon>
        <taxon>Pezizomycetes</taxon>
        <taxon>Pezizales</taxon>
        <taxon>Pyronemataceae</taxon>
        <taxon>Pyronema</taxon>
    </lineage>
</organism>
<keyword evidence="3" id="KW-1185">Reference proteome</keyword>
<gene>
    <name evidence="2" type="ORF">PCON_10500</name>
</gene>
<evidence type="ECO:0000256" key="1">
    <source>
        <dbReference type="SAM" id="MobiDB-lite"/>
    </source>
</evidence>
<dbReference type="Proteomes" id="UP000018144">
    <property type="component" value="Unassembled WGS sequence"/>
</dbReference>